<feature type="region of interest" description="Disordered" evidence="1">
    <location>
        <begin position="117"/>
        <end position="228"/>
    </location>
</feature>
<sequence length="228" mass="24931">MDMSVETSYQPPVGFVEDKKDPLTDLNLTDSTELWLIQWPINQPPDFDGQQVSLNLHGDGHIGTLEGSSGKSYEMVSFKSQGPEATVFLTSTSEAKIAGKISRRISLIHYPEPSEFQRRNNLNLSQSQRSSAATSTMSGRRHATPSRGIRPKNSQAMSGYSTPSSRNKSSISGFGEPSKPPKRKRVDVHQNKSINHSAQDSGKGNSAVTSTGSLEHSQERKSKKKKGS</sequence>
<reference evidence="2 3" key="1">
    <citation type="journal article" date="2021" name="Comput. Struct. Biotechnol. J.">
        <title>De novo genome assembly of the potent medicinal plant Rehmannia glutinosa using nanopore technology.</title>
        <authorList>
            <person name="Ma L."/>
            <person name="Dong C."/>
            <person name="Song C."/>
            <person name="Wang X."/>
            <person name="Zheng X."/>
            <person name="Niu Y."/>
            <person name="Chen S."/>
            <person name="Feng W."/>
        </authorList>
    </citation>
    <scope>NUCLEOTIDE SEQUENCE [LARGE SCALE GENOMIC DNA]</scope>
    <source>
        <strain evidence="2">DH-2019</strain>
    </source>
</reference>
<dbReference type="PANTHER" id="PTHR36407">
    <property type="entry name" value="MEDIATOR-ASSOCIATED PROTEIN 2"/>
    <property type="match status" value="1"/>
</dbReference>
<evidence type="ECO:0000313" key="2">
    <source>
        <dbReference type="EMBL" id="KAK6122711.1"/>
    </source>
</evidence>
<dbReference type="Proteomes" id="UP001318860">
    <property type="component" value="Unassembled WGS sequence"/>
</dbReference>
<evidence type="ECO:0000313" key="3">
    <source>
        <dbReference type="Proteomes" id="UP001318860"/>
    </source>
</evidence>
<gene>
    <name evidence="2" type="ORF">DH2020_043547</name>
</gene>
<comment type="caution">
    <text evidence="2">The sequence shown here is derived from an EMBL/GenBank/DDBJ whole genome shotgun (WGS) entry which is preliminary data.</text>
</comment>
<dbReference type="PANTHER" id="PTHR36407:SF1">
    <property type="entry name" value="MEDIATOR-ASSOCIATED PROTEIN 2"/>
    <property type="match status" value="1"/>
</dbReference>
<name>A0ABR0UL17_REHGL</name>
<feature type="compositionally biased region" description="Polar residues" evidence="1">
    <location>
        <begin position="152"/>
        <end position="172"/>
    </location>
</feature>
<protein>
    <recommendedName>
        <fullName evidence="4">Mediator-associated protein 2</fullName>
    </recommendedName>
</protein>
<dbReference type="EMBL" id="JABTTQ020002654">
    <property type="protein sequence ID" value="KAK6122711.1"/>
    <property type="molecule type" value="Genomic_DNA"/>
</dbReference>
<evidence type="ECO:0000256" key="1">
    <source>
        <dbReference type="SAM" id="MobiDB-lite"/>
    </source>
</evidence>
<feature type="compositionally biased region" description="Low complexity" evidence="1">
    <location>
        <begin position="119"/>
        <end position="138"/>
    </location>
</feature>
<keyword evidence="3" id="KW-1185">Reference proteome</keyword>
<evidence type="ECO:0008006" key="4">
    <source>
        <dbReference type="Google" id="ProtNLM"/>
    </source>
</evidence>
<organism evidence="2 3">
    <name type="scientific">Rehmannia glutinosa</name>
    <name type="common">Chinese foxglove</name>
    <dbReference type="NCBI Taxonomy" id="99300"/>
    <lineage>
        <taxon>Eukaryota</taxon>
        <taxon>Viridiplantae</taxon>
        <taxon>Streptophyta</taxon>
        <taxon>Embryophyta</taxon>
        <taxon>Tracheophyta</taxon>
        <taxon>Spermatophyta</taxon>
        <taxon>Magnoliopsida</taxon>
        <taxon>eudicotyledons</taxon>
        <taxon>Gunneridae</taxon>
        <taxon>Pentapetalae</taxon>
        <taxon>asterids</taxon>
        <taxon>lamiids</taxon>
        <taxon>Lamiales</taxon>
        <taxon>Orobanchaceae</taxon>
        <taxon>Rehmannieae</taxon>
        <taxon>Rehmannia</taxon>
    </lineage>
</organism>
<accession>A0ABR0UL17</accession>
<dbReference type="InterPro" id="IPR038823">
    <property type="entry name" value="MED2_plant"/>
</dbReference>
<feature type="compositionally biased region" description="Polar residues" evidence="1">
    <location>
        <begin position="191"/>
        <end position="215"/>
    </location>
</feature>
<proteinExistence type="predicted"/>